<evidence type="ECO:0000259" key="2">
    <source>
        <dbReference type="Pfam" id="PF03732"/>
    </source>
</evidence>
<feature type="compositionally biased region" description="Polar residues" evidence="1">
    <location>
        <begin position="243"/>
        <end position="256"/>
    </location>
</feature>
<dbReference type="Proteomes" id="UP001066276">
    <property type="component" value="Chromosome 3_2"/>
</dbReference>
<reference evidence="3" key="1">
    <citation type="journal article" date="2022" name="bioRxiv">
        <title>Sequencing and chromosome-scale assembly of the giantPleurodeles waltlgenome.</title>
        <authorList>
            <person name="Brown T."/>
            <person name="Elewa A."/>
            <person name="Iarovenko S."/>
            <person name="Subramanian E."/>
            <person name="Araus A.J."/>
            <person name="Petzold A."/>
            <person name="Susuki M."/>
            <person name="Suzuki K.-i.T."/>
            <person name="Hayashi T."/>
            <person name="Toyoda A."/>
            <person name="Oliveira C."/>
            <person name="Osipova E."/>
            <person name="Leigh N.D."/>
            <person name="Simon A."/>
            <person name="Yun M.H."/>
        </authorList>
    </citation>
    <scope>NUCLEOTIDE SEQUENCE</scope>
    <source>
        <strain evidence="3">20211129_DDA</strain>
        <tissue evidence="3">Liver</tissue>
    </source>
</reference>
<feature type="compositionally biased region" description="Polar residues" evidence="1">
    <location>
        <begin position="275"/>
        <end position="290"/>
    </location>
</feature>
<feature type="domain" description="Retrotransposon gag" evidence="2">
    <location>
        <begin position="51"/>
        <end position="137"/>
    </location>
</feature>
<feature type="region of interest" description="Disordered" evidence="1">
    <location>
        <begin position="243"/>
        <end position="297"/>
    </location>
</feature>
<keyword evidence="4" id="KW-1185">Reference proteome</keyword>
<dbReference type="PANTHER" id="PTHR33198:SF20">
    <property type="entry name" value="RETROTRANSPOSON GAG DOMAIN-CONTAINING PROTEIN"/>
    <property type="match status" value="1"/>
</dbReference>
<dbReference type="EMBL" id="JANPWB010000006">
    <property type="protein sequence ID" value="KAJ1180469.1"/>
    <property type="molecule type" value="Genomic_DNA"/>
</dbReference>
<protein>
    <recommendedName>
        <fullName evidence="2">Retrotransposon gag domain-containing protein</fullName>
    </recommendedName>
</protein>
<evidence type="ECO:0000313" key="3">
    <source>
        <dbReference type="EMBL" id="KAJ1180469.1"/>
    </source>
</evidence>
<proteinExistence type="predicted"/>
<dbReference type="InterPro" id="IPR005162">
    <property type="entry name" value="Retrotrans_gag_dom"/>
</dbReference>
<evidence type="ECO:0000313" key="4">
    <source>
        <dbReference type="Proteomes" id="UP001066276"/>
    </source>
</evidence>
<dbReference type="PANTHER" id="PTHR33198">
    <property type="entry name" value="ANK_REP_REGION DOMAIN-CONTAINING PROTEIN-RELATED"/>
    <property type="match status" value="1"/>
</dbReference>
<comment type="caution">
    <text evidence="3">The sequence shown here is derived from an EMBL/GenBank/DDBJ whole genome shotgun (WGS) entry which is preliminary data.</text>
</comment>
<sequence>MASIPALEPFVIDGPPSALAARWKEWVDCLETYFAAAAVENDQRRPMLLHLGDAAVHKLGRSVVEEGPPYTYQSLKQALTAHFEPFANPDYERFLLRQARQFPHESVDAFFTRLKDLARTCTLVDVEDEVRAQFIQGCTSVKLREHILQVPGMSMVNILTLGRSKELSKERAAHMETALRTQDPWVVSDVKETMITAKRGPESLTRKISFYKKVYAMDFPVPMDVSSEDQDYDDVMLQSSGVETNGGLSIDVQNPGGSMELDQGSGDRWDEESIASGSGQLSRSARSCSRPSERPTPLVPVSQAAVLFPCGLIKDGAVPVACKVRKIPLSLHGDVEPELNRLEKEGIIEAGEALQ</sequence>
<name>A0AAV7TUP8_PLEWA</name>
<dbReference type="Pfam" id="PF03732">
    <property type="entry name" value="Retrotrans_gag"/>
    <property type="match status" value="1"/>
</dbReference>
<accession>A0AAV7TUP8</accession>
<gene>
    <name evidence="3" type="ORF">NDU88_005690</name>
</gene>
<evidence type="ECO:0000256" key="1">
    <source>
        <dbReference type="SAM" id="MobiDB-lite"/>
    </source>
</evidence>
<organism evidence="3 4">
    <name type="scientific">Pleurodeles waltl</name>
    <name type="common">Iberian ribbed newt</name>
    <dbReference type="NCBI Taxonomy" id="8319"/>
    <lineage>
        <taxon>Eukaryota</taxon>
        <taxon>Metazoa</taxon>
        <taxon>Chordata</taxon>
        <taxon>Craniata</taxon>
        <taxon>Vertebrata</taxon>
        <taxon>Euteleostomi</taxon>
        <taxon>Amphibia</taxon>
        <taxon>Batrachia</taxon>
        <taxon>Caudata</taxon>
        <taxon>Salamandroidea</taxon>
        <taxon>Salamandridae</taxon>
        <taxon>Pleurodelinae</taxon>
        <taxon>Pleurodeles</taxon>
    </lineage>
</organism>
<dbReference type="AlphaFoldDB" id="A0AAV7TUP8"/>